<proteinExistence type="predicted"/>
<comment type="caution">
    <text evidence="1">The sequence shown here is derived from an EMBL/GenBank/DDBJ whole genome shotgun (WGS) entry which is preliminary data.</text>
</comment>
<protein>
    <submittedName>
        <fullName evidence="1">Uncharacterized protein</fullName>
    </submittedName>
</protein>
<dbReference type="AlphaFoldDB" id="A0A9P8G8N0"/>
<reference evidence="1" key="1">
    <citation type="journal article" date="2021" name="J Fungi (Basel)">
        <title>Virulence traits and population genomics of the black yeast Aureobasidium melanogenum.</title>
        <authorList>
            <person name="Cernosa A."/>
            <person name="Sun X."/>
            <person name="Gostincar C."/>
            <person name="Fang C."/>
            <person name="Gunde-Cimerman N."/>
            <person name="Song Z."/>
        </authorList>
    </citation>
    <scope>NUCLEOTIDE SEQUENCE</scope>
    <source>
        <strain evidence="1">EXF-9298</strain>
    </source>
</reference>
<dbReference type="Proteomes" id="UP000729357">
    <property type="component" value="Unassembled WGS sequence"/>
</dbReference>
<dbReference type="EMBL" id="JAHFXS010000001">
    <property type="protein sequence ID" value="KAG9991759.1"/>
    <property type="molecule type" value="Genomic_DNA"/>
</dbReference>
<evidence type="ECO:0000313" key="1">
    <source>
        <dbReference type="EMBL" id="KAG9991759.1"/>
    </source>
</evidence>
<keyword evidence="2" id="KW-1185">Reference proteome</keyword>
<reference evidence="1" key="2">
    <citation type="submission" date="2021-08" db="EMBL/GenBank/DDBJ databases">
        <authorList>
            <person name="Gostincar C."/>
            <person name="Sun X."/>
            <person name="Song Z."/>
            <person name="Gunde-Cimerman N."/>
        </authorList>
    </citation>
    <scope>NUCLEOTIDE SEQUENCE</scope>
    <source>
        <strain evidence="1">EXF-9298</strain>
    </source>
</reference>
<sequence>MFQESFLSAVDAVVVGHVNALRESTNGNLGELPPPAMIMAELGLWSSSAWVNLVMLQPLSMKRQASMVSMPIMLKRICCADQMAASPLFSVSRYPQTLT</sequence>
<organism evidence="1 2">
    <name type="scientific">Aureobasidium melanogenum</name>
    <name type="common">Aureobasidium pullulans var. melanogenum</name>
    <dbReference type="NCBI Taxonomy" id="46634"/>
    <lineage>
        <taxon>Eukaryota</taxon>
        <taxon>Fungi</taxon>
        <taxon>Dikarya</taxon>
        <taxon>Ascomycota</taxon>
        <taxon>Pezizomycotina</taxon>
        <taxon>Dothideomycetes</taxon>
        <taxon>Dothideomycetidae</taxon>
        <taxon>Dothideales</taxon>
        <taxon>Saccotheciaceae</taxon>
        <taxon>Aureobasidium</taxon>
    </lineage>
</organism>
<accession>A0A9P8G8N0</accession>
<gene>
    <name evidence="1" type="ORF">KCU98_g23</name>
</gene>
<name>A0A9P8G8N0_AURME</name>
<evidence type="ECO:0000313" key="2">
    <source>
        <dbReference type="Proteomes" id="UP000729357"/>
    </source>
</evidence>
<feature type="non-terminal residue" evidence="1">
    <location>
        <position position="99"/>
    </location>
</feature>